<dbReference type="PANTHER" id="PTHR30005">
    <property type="entry name" value="EXOPOLYPHOSPHATASE"/>
    <property type="match status" value="1"/>
</dbReference>
<dbReference type="Gene3D" id="1.10.3210.10">
    <property type="entry name" value="Hypothetical protein af1432"/>
    <property type="match status" value="1"/>
</dbReference>
<evidence type="ECO:0000259" key="2">
    <source>
        <dbReference type="Pfam" id="PF21447"/>
    </source>
</evidence>
<dbReference type="Gene3D" id="3.30.420.40">
    <property type="match status" value="1"/>
</dbReference>
<proteinExistence type="predicted"/>
<sequence length="576" mass="63698">MTQPFTASTGSAGATTTTNLFASIDMGTNSCKLLIVQADQWSGKFLTIDRHKHPVSSLSSSSSSSLPSAPYLHALQHFAKILASYDTWPALLTRCVATAALRGAANRLEFVNSVKESTGLVVDVISGEEEARLVYLGVLQFLPVLDRRVLIIDIGGGSTEFVVGIGGKVATAVSLELGHVTLSQKFVTEDDGGYDVAGMREFVKLVIMESGLVQKLKEGGFELVIGCSGTVRAVEKAVFRGYGCGLGKGNEGLVREWKFGKADLNGLVERILSCGVEERKRFFGRRSQFIVAGAVLLEEIFEAVGVEEMEVCEYGLGEGVVADRLGEGFVRFDRNVNSRWPGVVRLATRFCKKKGIKSGAQCACIAKVIFEGLTEWGEVTENQVNLFLDEKDFECLEAACLLHNIGLVTGKKGYHKQSYNIIMNGNYLCGYSTEEIKLIALLTKHHRKKFPKFDHSSLKEIPVELKQKFRALCAIIRISVVLQQSGCLNFKHMEFVLSPQGSKLVLRHARNQCDLRVAEDIENQLREELEHFKENLEFRAFLFHTLQAVSVLYLAVNNNNQYIPCWNKIKFIKSSS</sequence>
<dbReference type="InterPro" id="IPR050273">
    <property type="entry name" value="GppA/Ppx_hydrolase"/>
</dbReference>
<comment type="caution">
    <text evidence="3">The sequence shown here is derived from an EMBL/GenBank/DDBJ whole genome shotgun (WGS) entry which is preliminary data.</text>
</comment>
<accession>A0A9Q0F1I2</accession>
<dbReference type="InterPro" id="IPR003695">
    <property type="entry name" value="Ppx_GppA_N"/>
</dbReference>
<dbReference type="AlphaFoldDB" id="A0A9Q0F1I2"/>
<reference evidence="3" key="1">
    <citation type="submission" date="2022-02" db="EMBL/GenBank/DDBJ databases">
        <authorList>
            <person name="Henning P.M."/>
            <person name="McCubbin A.G."/>
            <person name="Shore J.S."/>
        </authorList>
    </citation>
    <scope>NUCLEOTIDE SEQUENCE</scope>
    <source>
        <strain evidence="3">F60SS</strain>
        <tissue evidence="3">Leaves</tissue>
    </source>
</reference>
<evidence type="ECO:0000313" key="3">
    <source>
        <dbReference type="EMBL" id="KAJ4823144.1"/>
    </source>
</evidence>
<dbReference type="InterPro" id="IPR048950">
    <property type="entry name" value="Ppx_GppA_C"/>
</dbReference>
<evidence type="ECO:0000313" key="4">
    <source>
        <dbReference type="Proteomes" id="UP001141552"/>
    </source>
</evidence>
<feature type="domain" description="Ppx/GppA phosphatase C-terminal" evidence="2">
    <location>
        <begin position="386"/>
        <end position="507"/>
    </location>
</feature>
<reference evidence="3" key="2">
    <citation type="journal article" date="2023" name="Plants (Basel)">
        <title>Annotation of the Turnera subulata (Passifloraceae) Draft Genome Reveals the S-Locus Evolved after the Divergence of Turneroideae from Passifloroideae in a Stepwise Manner.</title>
        <authorList>
            <person name="Henning P.M."/>
            <person name="Roalson E.H."/>
            <person name="Mir W."/>
            <person name="McCubbin A.G."/>
            <person name="Shore J.S."/>
        </authorList>
    </citation>
    <scope>NUCLEOTIDE SEQUENCE</scope>
    <source>
        <strain evidence="3">F60SS</strain>
    </source>
</reference>
<organism evidence="3 4">
    <name type="scientific">Turnera subulata</name>
    <dbReference type="NCBI Taxonomy" id="218843"/>
    <lineage>
        <taxon>Eukaryota</taxon>
        <taxon>Viridiplantae</taxon>
        <taxon>Streptophyta</taxon>
        <taxon>Embryophyta</taxon>
        <taxon>Tracheophyta</taxon>
        <taxon>Spermatophyta</taxon>
        <taxon>Magnoliopsida</taxon>
        <taxon>eudicotyledons</taxon>
        <taxon>Gunneridae</taxon>
        <taxon>Pentapetalae</taxon>
        <taxon>rosids</taxon>
        <taxon>fabids</taxon>
        <taxon>Malpighiales</taxon>
        <taxon>Passifloraceae</taxon>
        <taxon>Turnera</taxon>
    </lineage>
</organism>
<dbReference type="Proteomes" id="UP001141552">
    <property type="component" value="Unassembled WGS sequence"/>
</dbReference>
<gene>
    <name evidence="3" type="ORF">Tsubulata_039134</name>
</gene>
<name>A0A9Q0F1I2_9ROSI</name>
<dbReference type="PANTHER" id="PTHR30005:SF0">
    <property type="entry name" value="RETROGRADE REGULATION PROTEIN 2"/>
    <property type="match status" value="1"/>
</dbReference>
<dbReference type="Gene3D" id="3.30.420.150">
    <property type="entry name" value="Exopolyphosphatase. Domain 2"/>
    <property type="match status" value="1"/>
</dbReference>
<dbReference type="Pfam" id="PF21447">
    <property type="entry name" value="Ppx-GppA_III"/>
    <property type="match status" value="1"/>
</dbReference>
<dbReference type="SUPFAM" id="SSF109604">
    <property type="entry name" value="HD-domain/PDEase-like"/>
    <property type="match status" value="1"/>
</dbReference>
<dbReference type="CDD" id="cd24006">
    <property type="entry name" value="ASKHA_NBD_PPX_GppA"/>
    <property type="match status" value="1"/>
</dbReference>
<dbReference type="GO" id="GO:0016462">
    <property type="term" value="F:pyrophosphatase activity"/>
    <property type="evidence" value="ECO:0007669"/>
    <property type="project" value="TreeGrafter"/>
</dbReference>
<keyword evidence="4" id="KW-1185">Reference proteome</keyword>
<protein>
    <recommendedName>
        <fullName evidence="5">Ppx/GppA phosphatase domain-containing protein</fullName>
    </recommendedName>
</protein>
<dbReference type="OrthoDB" id="2014654at2759"/>
<dbReference type="InterPro" id="IPR043129">
    <property type="entry name" value="ATPase_NBD"/>
</dbReference>
<dbReference type="SUPFAM" id="SSF53067">
    <property type="entry name" value="Actin-like ATPase domain"/>
    <property type="match status" value="2"/>
</dbReference>
<evidence type="ECO:0008006" key="5">
    <source>
        <dbReference type="Google" id="ProtNLM"/>
    </source>
</evidence>
<dbReference type="Pfam" id="PF02541">
    <property type="entry name" value="Ppx-GppA"/>
    <property type="match status" value="1"/>
</dbReference>
<evidence type="ECO:0000259" key="1">
    <source>
        <dbReference type="Pfam" id="PF02541"/>
    </source>
</evidence>
<feature type="domain" description="Ppx/GppA phosphatase N-terminal" evidence="1">
    <location>
        <begin position="73"/>
        <end position="325"/>
    </location>
</feature>
<dbReference type="EMBL" id="JAKUCV010007510">
    <property type="protein sequence ID" value="KAJ4823144.1"/>
    <property type="molecule type" value="Genomic_DNA"/>
</dbReference>